<evidence type="ECO:0000313" key="3">
    <source>
        <dbReference type="Proteomes" id="UP001619887"/>
    </source>
</evidence>
<dbReference type="AlphaFoldDB" id="A0ABD2FF70"/>
<feature type="compositionally biased region" description="Polar residues" evidence="1">
    <location>
        <begin position="29"/>
        <end position="49"/>
    </location>
</feature>
<accession>A0ABD2FF70</accession>
<dbReference type="EMBL" id="JBIYXZ010002090">
    <property type="protein sequence ID" value="KAL3040377.1"/>
    <property type="molecule type" value="Genomic_DNA"/>
</dbReference>
<keyword evidence="3" id="KW-1185">Reference proteome</keyword>
<evidence type="ECO:0000313" key="2">
    <source>
        <dbReference type="EMBL" id="KAL3040377.1"/>
    </source>
</evidence>
<reference evidence="2 3" key="2">
    <citation type="journal article" date="2024" name="G3 (Bethesda)">
        <title>The genome of the cryopelagic Antarctic bald notothen, Trematomus borchgrevinki.</title>
        <authorList>
            <person name="Rayamajhi N."/>
            <person name="Rivera-Colon A.G."/>
            <person name="Minhas B.F."/>
            <person name="Cheng C.C."/>
            <person name="Catchen J.M."/>
        </authorList>
    </citation>
    <scope>NUCLEOTIDE SEQUENCE [LARGE SCALE GENOMIC DNA]</scope>
    <source>
        <strain evidence="2">AGRC-2024</strain>
    </source>
</reference>
<proteinExistence type="predicted"/>
<reference evidence="2 3" key="1">
    <citation type="journal article" date="2022" name="G3 (Bethesda)">
        <title>Evaluating Illumina-, Nanopore-, and PacBio-based genome assembly strategies with the bald notothen, Trematomus borchgrevinki.</title>
        <authorList>
            <person name="Rayamajhi N."/>
            <person name="Cheng C.C."/>
            <person name="Catchen J.M."/>
        </authorList>
    </citation>
    <scope>NUCLEOTIDE SEQUENCE [LARGE SCALE GENOMIC DNA]</scope>
    <source>
        <strain evidence="2">AGRC-2024</strain>
    </source>
</reference>
<gene>
    <name evidence="2" type="ORF">OYC64_011413</name>
</gene>
<name>A0ABD2FF70_PAGBO</name>
<comment type="caution">
    <text evidence="2">The sequence shown here is derived from an EMBL/GenBank/DDBJ whole genome shotgun (WGS) entry which is preliminary data.</text>
</comment>
<dbReference type="Proteomes" id="UP001619887">
    <property type="component" value="Unassembled WGS sequence"/>
</dbReference>
<feature type="region of interest" description="Disordered" evidence="1">
    <location>
        <begin position="29"/>
        <end position="58"/>
    </location>
</feature>
<organism evidence="2 3">
    <name type="scientific">Pagothenia borchgrevinki</name>
    <name type="common">Bald rockcod</name>
    <name type="synonym">Trematomus borchgrevinki</name>
    <dbReference type="NCBI Taxonomy" id="8213"/>
    <lineage>
        <taxon>Eukaryota</taxon>
        <taxon>Metazoa</taxon>
        <taxon>Chordata</taxon>
        <taxon>Craniata</taxon>
        <taxon>Vertebrata</taxon>
        <taxon>Euteleostomi</taxon>
        <taxon>Actinopterygii</taxon>
        <taxon>Neopterygii</taxon>
        <taxon>Teleostei</taxon>
        <taxon>Neoteleostei</taxon>
        <taxon>Acanthomorphata</taxon>
        <taxon>Eupercaria</taxon>
        <taxon>Perciformes</taxon>
        <taxon>Notothenioidei</taxon>
        <taxon>Nototheniidae</taxon>
        <taxon>Pagothenia</taxon>
    </lineage>
</organism>
<protein>
    <submittedName>
        <fullName evidence="2">Uncharacterized protein</fullName>
    </submittedName>
</protein>
<sequence length="86" mass="9498">MQLYNSALTHYPRSSHKVTITLLTGSERLNSSDAQKPGFTHQSATSPNTDPVRDSSANMPAFSCYEASSMRPVYFTSTAEISIRRP</sequence>
<evidence type="ECO:0000256" key="1">
    <source>
        <dbReference type="SAM" id="MobiDB-lite"/>
    </source>
</evidence>